<evidence type="ECO:0000313" key="8">
    <source>
        <dbReference type="Proteomes" id="UP000078046"/>
    </source>
</evidence>
<keyword evidence="3 5" id="KW-1133">Transmembrane helix</keyword>
<dbReference type="Gene3D" id="1.20.1250.20">
    <property type="entry name" value="MFS general substrate transporter like domains"/>
    <property type="match status" value="1"/>
</dbReference>
<feature type="domain" description="Major facilitator superfamily (MFS) profile" evidence="6">
    <location>
        <begin position="40"/>
        <end position="452"/>
    </location>
</feature>
<feature type="transmembrane region" description="Helical" evidence="5">
    <location>
        <begin position="38"/>
        <end position="57"/>
    </location>
</feature>
<evidence type="ECO:0000256" key="5">
    <source>
        <dbReference type="SAM" id="Phobius"/>
    </source>
</evidence>
<feature type="transmembrane region" description="Helical" evidence="5">
    <location>
        <begin position="106"/>
        <end position="123"/>
    </location>
</feature>
<feature type="transmembrane region" description="Helical" evidence="5">
    <location>
        <begin position="322"/>
        <end position="340"/>
    </location>
</feature>
<dbReference type="PROSITE" id="PS00216">
    <property type="entry name" value="SUGAR_TRANSPORT_1"/>
    <property type="match status" value="1"/>
</dbReference>
<feature type="transmembrane region" description="Helical" evidence="5">
    <location>
        <begin position="282"/>
        <end position="302"/>
    </location>
</feature>
<reference evidence="7 8" key="1">
    <citation type="submission" date="2016-04" db="EMBL/GenBank/DDBJ databases">
        <title>The genome of Intoshia linei affirms orthonectids as highly simplified spiralians.</title>
        <authorList>
            <person name="Mikhailov K.V."/>
            <person name="Slusarev G.S."/>
            <person name="Nikitin M.A."/>
            <person name="Logacheva M.D."/>
            <person name="Penin A."/>
            <person name="Aleoshin V."/>
            <person name="Panchin Y.V."/>
        </authorList>
    </citation>
    <scope>NUCLEOTIDE SEQUENCE [LARGE SCALE GENOMIC DNA]</scope>
    <source>
        <strain evidence="7">Intl2013</strain>
        <tissue evidence="7">Whole animal</tissue>
    </source>
</reference>
<keyword evidence="8" id="KW-1185">Reference proteome</keyword>
<evidence type="ECO:0000259" key="6">
    <source>
        <dbReference type="PROSITE" id="PS50850"/>
    </source>
</evidence>
<dbReference type="PANTHER" id="PTHR48021:SF1">
    <property type="entry name" value="GH07001P-RELATED"/>
    <property type="match status" value="1"/>
</dbReference>
<keyword evidence="4 5" id="KW-0472">Membrane</keyword>
<dbReference type="PANTHER" id="PTHR48021">
    <property type="match status" value="1"/>
</dbReference>
<dbReference type="PROSITE" id="PS50850">
    <property type="entry name" value="MFS"/>
    <property type="match status" value="1"/>
</dbReference>
<sequence length="452" mass="51003">MKIKIFNKNRKSSDTSVSNNYSVKSIIPNYKNTGRGEIWIVICTLLTTFSTGCSLGFPSPIYHQLIKKRLLNKFNSSWFVSLFSVGAIFGVLIATSISKNFGRKKAVLFSIFLLVVSWLLILSSDYISIHWAFLLLYTSRLMAGASAATCLLVLPMYINESVRKNVRGLYCSSVAVGINMGIFFIYAIGNILPWQLSSILPMVTLIPAAIILAKCTESPYWLVLQQKQDLANNSIYWFRGFNHYDPEELKEITKYVEFTLKEASPSFVNKLKLLKNKKILKIFLDCLFMHCANQFSMINGIISYSGKILTKGGYDKTNFYPLFILGISQLVSTIISALLLDKFGRKIMIMISTMFVIITLGAMGVYDQLLDIGVLDISKSYILLILASCYLFAFNSGLHSIPWCNKTFIENTAYSRQNCCKKIFIEKSVTQPPFFYRFGSWGADTPGSKPML</sequence>
<dbReference type="InterPro" id="IPR005829">
    <property type="entry name" value="Sugar_transporter_CS"/>
</dbReference>
<dbReference type="AlphaFoldDB" id="A0A177BBW1"/>
<dbReference type="OrthoDB" id="8120565at2759"/>
<dbReference type="Proteomes" id="UP000078046">
    <property type="component" value="Unassembled WGS sequence"/>
</dbReference>
<gene>
    <name evidence="7" type="ORF">A3Q56_01342</name>
</gene>
<dbReference type="Pfam" id="PF00083">
    <property type="entry name" value="Sugar_tr"/>
    <property type="match status" value="1"/>
</dbReference>
<evidence type="ECO:0000313" key="7">
    <source>
        <dbReference type="EMBL" id="OAF70914.1"/>
    </source>
</evidence>
<feature type="transmembrane region" description="Helical" evidence="5">
    <location>
        <begin position="77"/>
        <end position="94"/>
    </location>
</feature>
<evidence type="ECO:0000256" key="3">
    <source>
        <dbReference type="ARBA" id="ARBA00022989"/>
    </source>
</evidence>
<dbReference type="SUPFAM" id="SSF103473">
    <property type="entry name" value="MFS general substrate transporter"/>
    <property type="match status" value="1"/>
</dbReference>
<comment type="subcellular location">
    <subcellularLocation>
        <location evidence="1">Membrane</location>
        <topology evidence="1">Multi-pass membrane protein</topology>
    </subcellularLocation>
</comment>
<proteinExistence type="predicted"/>
<comment type="caution">
    <text evidence="7">The sequence shown here is derived from an EMBL/GenBank/DDBJ whole genome shotgun (WGS) entry which is preliminary data.</text>
</comment>
<feature type="transmembrane region" description="Helical" evidence="5">
    <location>
        <begin position="347"/>
        <end position="366"/>
    </location>
</feature>
<dbReference type="EMBL" id="LWCA01000099">
    <property type="protein sequence ID" value="OAF70914.1"/>
    <property type="molecule type" value="Genomic_DNA"/>
</dbReference>
<dbReference type="GO" id="GO:0022857">
    <property type="term" value="F:transmembrane transporter activity"/>
    <property type="evidence" value="ECO:0007669"/>
    <property type="project" value="InterPro"/>
</dbReference>
<evidence type="ECO:0000256" key="1">
    <source>
        <dbReference type="ARBA" id="ARBA00004141"/>
    </source>
</evidence>
<evidence type="ECO:0000256" key="2">
    <source>
        <dbReference type="ARBA" id="ARBA00022692"/>
    </source>
</evidence>
<dbReference type="InterPro" id="IPR036259">
    <property type="entry name" value="MFS_trans_sf"/>
</dbReference>
<dbReference type="InterPro" id="IPR050549">
    <property type="entry name" value="MFS_Trehalose_Transporter"/>
</dbReference>
<accession>A0A177BBW1</accession>
<evidence type="ECO:0000256" key="4">
    <source>
        <dbReference type="ARBA" id="ARBA00023136"/>
    </source>
</evidence>
<feature type="transmembrane region" description="Helical" evidence="5">
    <location>
        <begin position="194"/>
        <end position="213"/>
    </location>
</feature>
<feature type="transmembrane region" description="Helical" evidence="5">
    <location>
        <begin position="378"/>
        <end position="398"/>
    </location>
</feature>
<keyword evidence="2 5" id="KW-0812">Transmembrane</keyword>
<dbReference type="GO" id="GO:0016020">
    <property type="term" value="C:membrane"/>
    <property type="evidence" value="ECO:0007669"/>
    <property type="project" value="UniProtKB-SubCell"/>
</dbReference>
<name>A0A177BBW1_9BILA</name>
<feature type="transmembrane region" description="Helical" evidence="5">
    <location>
        <begin position="169"/>
        <end position="188"/>
    </location>
</feature>
<feature type="transmembrane region" description="Helical" evidence="5">
    <location>
        <begin position="129"/>
        <end position="157"/>
    </location>
</feature>
<dbReference type="InterPro" id="IPR005828">
    <property type="entry name" value="MFS_sugar_transport-like"/>
</dbReference>
<protein>
    <recommendedName>
        <fullName evidence="6">Major facilitator superfamily (MFS) profile domain-containing protein</fullName>
    </recommendedName>
</protein>
<dbReference type="InterPro" id="IPR020846">
    <property type="entry name" value="MFS_dom"/>
</dbReference>
<organism evidence="7 8">
    <name type="scientific">Intoshia linei</name>
    <dbReference type="NCBI Taxonomy" id="1819745"/>
    <lineage>
        <taxon>Eukaryota</taxon>
        <taxon>Metazoa</taxon>
        <taxon>Spiralia</taxon>
        <taxon>Lophotrochozoa</taxon>
        <taxon>Mesozoa</taxon>
        <taxon>Orthonectida</taxon>
        <taxon>Rhopaluridae</taxon>
        <taxon>Intoshia</taxon>
    </lineage>
</organism>